<dbReference type="RefSeq" id="WP_237444135.1">
    <property type="nucleotide sequence ID" value="NZ_CAKLPX010000001.1"/>
</dbReference>
<comment type="similarity">
    <text evidence="2 8">Belongs to the 4-toluene sulfonate uptake permease (TSUP) (TC 2.A.102) family.</text>
</comment>
<feature type="transmembrane region" description="Helical" evidence="8">
    <location>
        <begin position="75"/>
        <end position="94"/>
    </location>
</feature>
<dbReference type="InterPro" id="IPR002781">
    <property type="entry name" value="TM_pro_TauE-like"/>
</dbReference>
<dbReference type="EMBL" id="CAKLPX010000001">
    <property type="protein sequence ID" value="CAH0991487.1"/>
    <property type="molecule type" value="Genomic_DNA"/>
</dbReference>
<keyword evidence="6 8" id="KW-1133">Transmembrane helix</keyword>
<protein>
    <recommendedName>
        <fullName evidence="8">Probable membrane transporter protein</fullName>
    </recommendedName>
</protein>
<feature type="transmembrane region" description="Helical" evidence="8">
    <location>
        <begin position="100"/>
        <end position="119"/>
    </location>
</feature>
<keyword evidence="4 8" id="KW-1003">Cell membrane</keyword>
<keyword evidence="10" id="KW-1185">Reference proteome</keyword>
<accession>A0ABM9AFH1</accession>
<proteinExistence type="inferred from homology"/>
<evidence type="ECO:0000256" key="4">
    <source>
        <dbReference type="ARBA" id="ARBA00022475"/>
    </source>
</evidence>
<comment type="subcellular location">
    <subcellularLocation>
        <location evidence="1 8">Cell membrane</location>
        <topology evidence="1 8">Multi-pass membrane protein</topology>
    </subcellularLocation>
</comment>
<sequence length="252" mass="26323">MDIALEILALLFLVAVFAGFVDAVAGGGGLLTLPALVFAGVPPIAALATNKLQGSFASMAATIHFSRRKVVDIRTIKWMVAAVFVASAIGSYVVQLIDNQFLLTLMPIGLIAIALYSFFNKELGQKSEQAKLSDRQFSASAAPAVGFYDGFFGPGTGTFFAISFVRLKGMDFVKATGHAKALNFTSNIASLTVFVFSGHVVWTVGLVMAAGAFTGGRIGAATVISKGAGFVRALTVIVCIAISISLLIKQFG</sequence>
<dbReference type="InterPro" id="IPR052017">
    <property type="entry name" value="TSUP"/>
</dbReference>
<name>A0ABM9AFH1_9GAMM</name>
<evidence type="ECO:0000256" key="8">
    <source>
        <dbReference type="RuleBase" id="RU363041"/>
    </source>
</evidence>
<feature type="transmembrane region" description="Helical" evidence="8">
    <location>
        <begin position="188"/>
        <end position="210"/>
    </location>
</feature>
<evidence type="ECO:0000256" key="6">
    <source>
        <dbReference type="ARBA" id="ARBA00022989"/>
    </source>
</evidence>
<dbReference type="PANTHER" id="PTHR30269:SF0">
    <property type="entry name" value="MEMBRANE TRANSPORTER PROTEIN YFCA-RELATED"/>
    <property type="match status" value="1"/>
</dbReference>
<evidence type="ECO:0000256" key="2">
    <source>
        <dbReference type="ARBA" id="ARBA00009142"/>
    </source>
</evidence>
<comment type="caution">
    <text evidence="9">The sequence shown here is derived from an EMBL/GenBank/DDBJ whole genome shotgun (WGS) entry which is preliminary data.</text>
</comment>
<dbReference type="Pfam" id="PF01925">
    <property type="entry name" value="TauE"/>
    <property type="match status" value="1"/>
</dbReference>
<dbReference type="Proteomes" id="UP000838100">
    <property type="component" value="Unassembled WGS sequence"/>
</dbReference>
<keyword evidence="7 8" id="KW-0472">Membrane</keyword>
<evidence type="ECO:0000256" key="1">
    <source>
        <dbReference type="ARBA" id="ARBA00004651"/>
    </source>
</evidence>
<evidence type="ECO:0000313" key="9">
    <source>
        <dbReference type="EMBL" id="CAH0991487.1"/>
    </source>
</evidence>
<keyword evidence="3" id="KW-0813">Transport</keyword>
<evidence type="ECO:0000256" key="5">
    <source>
        <dbReference type="ARBA" id="ARBA00022692"/>
    </source>
</evidence>
<gene>
    <name evidence="9" type="primary">yfcA_1</name>
    <name evidence="9" type="ORF">SIN8267_01593</name>
</gene>
<keyword evidence="5 8" id="KW-0812">Transmembrane</keyword>
<evidence type="ECO:0000256" key="7">
    <source>
        <dbReference type="ARBA" id="ARBA00023136"/>
    </source>
</evidence>
<evidence type="ECO:0000313" key="10">
    <source>
        <dbReference type="Proteomes" id="UP000838100"/>
    </source>
</evidence>
<dbReference type="PANTHER" id="PTHR30269">
    <property type="entry name" value="TRANSMEMBRANE PROTEIN YFCA"/>
    <property type="match status" value="1"/>
</dbReference>
<reference evidence="9" key="1">
    <citation type="submission" date="2021-12" db="EMBL/GenBank/DDBJ databases">
        <authorList>
            <person name="Rodrigo-Torres L."/>
            <person name="Arahal R. D."/>
            <person name="Lucena T."/>
        </authorList>
    </citation>
    <scope>NUCLEOTIDE SEQUENCE</scope>
    <source>
        <strain evidence="9">CECT 8267</strain>
    </source>
</reference>
<organism evidence="9 10">
    <name type="scientific">Sinobacterium norvegicum</name>
    <dbReference type="NCBI Taxonomy" id="1641715"/>
    <lineage>
        <taxon>Bacteria</taxon>
        <taxon>Pseudomonadati</taxon>
        <taxon>Pseudomonadota</taxon>
        <taxon>Gammaproteobacteria</taxon>
        <taxon>Cellvibrionales</taxon>
        <taxon>Spongiibacteraceae</taxon>
        <taxon>Sinobacterium</taxon>
    </lineage>
</organism>
<evidence type="ECO:0000256" key="3">
    <source>
        <dbReference type="ARBA" id="ARBA00022448"/>
    </source>
</evidence>
<feature type="transmembrane region" description="Helical" evidence="8">
    <location>
        <begin position="230"/>
        <end position="248"/>
    </location>
</feature>